<dbReference type="EMBL" id="JBHSXM010000002">
    <property type="protein sequence ID" value="MFC6837911.1"/>
    <property type="molecule type" value="Genomic_DNA"/>
</dbReference>
<dbReference type="Pfam" id="PF26005">
    <property type="entry name" value="rSAM_target_put"/>
    <property type="match status" value="1"/>
</dbReference>
<dbReference type="NCBIfam" id="TIGR03995">
    <property type="entry name" value="target_X_rSAM"/>
    <property type="match status" value="1"/>
</dbReference>
<protein>
    <submittedName>
        <fullName evidence="1">CGCGG family rSAM-modified RiPP protein</fullName>
    </submittedName>
</protein>
<keyword evidence="2" id="KW-1185">Reference proteome</keyword>
<reference evidence="1 2" key="1">
    <citation type="journal article" date="2019" name="Int. J. Syst. Evol. Microbiol.">
        <title>The Global Catalogue of Microorganisms (GCM) 10K type strain sequencing project: providing services to taxonomists for standard genome sequencing and annotation.</title>
        <authorList>
            <consortium name="The Broad Institute Genomics Platform"/>
            <consortium name="The Broad Institute Genome Sequencing Center for Infectious Disease"/>
            <person name="Wu L."/>
            <person name="Ma J."/>
        </authorList>
    </citation>
    <scope>NUCLEOTIDE SEQUENCE [LARGE SCALE GENOMIC DNA]</scope>
    <source>
        <strain evidence="1 2">PSRA2</strain>
    </source>
</reference>
<gene>
    <name evidence="1" type="ORF">ACFQHK_15620</name>
</gene>
<comment type="caution">
    <text evidence="1">The sequence shown here is derived from an EMBL/GenBank/DDBJ whole genome shotgun (WGS) entry which is preliminary data.</text>
</comment>
<evidence type="ECO:0000313" key="2">
    <source>
        <dbReference type="Proteomes" id="UP001596406"/>
    </source>
</evidence>
<name>A0ABD5UF09_9EURY</name>
<evidence type="ECO:0000313" key="1">
    <source>
        <dbReference type="EMBL" id="MFC6837911.1"/>
    </source>
</evidence>
<dbReference type="Proteomes" id="UP001596406">
    <property type="component" value="Unassembled WGS sequence"/>
</dbReference>
<dbReference type="RefSeq" id="WP_304449631.1">
    <property type="nucleotide sequence ID" value="NZ_JARRAH010000002.1"/>
</dbReference>
<sequence>MNDHTPIDAELVTDRIHHSSWSANLEKPVHGERLSAVVTGAIEAVDHTAPGYHVTLVTHGAHGRPDSSLGPVLHETFGDGIDWSYVKQCGGHVLRVRVHDGREHR</sequence>
<accession>A0ABD5UF09</accession>
<dbReference type="InterPro" id="IPR023906">
    <property type="entry name" value="rSAM_target_put"/>
</dbReference>
<organism evidence="1 2">
    <name type="scientific">Halomarina ordinaria</name>
    <dbReference type="NCBI Taxonomy" id="3033939"/>
    <lineage>
        <taxon>Archaea</taxon>
        <taxon>Methanobacteriati</taxon>
        <taxon>Methanobacteriota</taxon>
        <taxon>Stenosarchaea group</taxon>
        <taxon>Halobacteria</taxon>
        <taxon>Halobacteriales</taxon>
        <taxon>Natronomonadaceae</taxon>
        <taxon>Halomarina</taxon>
    </lineage>
</organism>
<dbReference type="AlphaFoldDB" id="A0ABD5UF09"/>
<proteinExistence type="predicted"/>